<evidence type="ECO:0000313" key="1">
    <source>
        <dbReference type="EMBL" id="PAP94030.1"/>
    </source>
</evidence>
<keyword evidence="2" id="KW-1185">Reference proteome</keyword>
<reference evidence="1 2" key="1">
    <citation type="submission" date="2017-08" db="EMBL/GenBank/DDBJ databases">
        <title>Mesorhizobium wenxinae sp. nov., a novel rhizobial species isolated from root nodules of chickpea (Cicer arietinum L.).</title>
        <authorList>
            <person name="Zhang J."/>
        </authorList>
    </citation>
    <scope>NUCLEOTIDE SEQUENCE [LARGE SCALE GENOMIC DNA]</scope>
    <source>
        <strain evidence="2">WYCCWR 10019</strain>
    </source>
</reference>
<name>A0A271KEB7_9HYPH</name>
<proteinExistence type="predicted"/>
<comment type="caution">
    <text evidence="1">The sequence shown here is derived from an EMBL/GenBank/DDBJ whole genome shotgun (WGS) entry which is preliminary data.</text>
</comment>
<protein>
    <submittedName>
        <fullName evidence="1">Uncharacterized protein</fullName>
    </submittedName>
</protein>
<sequence length="59" mass="7155">MTRMTWRRAHPVRRPERPQAFVSVHAELGRAYLLEMERRAREEHELAAELERELAEDDR</sequence>
<accession>A0A271KEB7</accession>
<evidence type="ECO:0000313" key="2">
    <source>
        <dbReference type="Proteomes" id="UP000215931"/>
    </source>
</evidence>
<dbReference type="AlphaFoldDB" id="A0A271KEB7"/>
<organism evidence="1 2">
    <name type="scientific">Mesorhizobium wenxiniae</name>
    <dbReference type="NCBI Taxonomy" id="2014805"/>
    <lineage>
        <taxon>Bacteria</taxon>
        <taxon>Pseudomonadati</taxon>
        <taxon>Pseudomonadota</taxon>
        <taxon>Alphaproteobacteria</taxon>
        <taxon>Hyphomicrobiales</taxon>
        <taxon>Phyllobacteriaceae</taxon>
        <taxon>Mesorhizobium</taxon>
    </lineage>
</organism>
<dbReference type="EMBL" id="NPKH01000023">
    <property type="protein sequence ID" value="PAP94030.1"/>
    <property type="molecule type" value="Genomic_DNA"/>
</dbReference>
<gene>
    <name evidence="1" type="ORF">CIT31_16825</name>
</gene>
<dbReference type="Proteomes" id="UP000215931">
    <property type="component" value="Unassembled WGS sequence"/>
</dbReference>